<evidence type="ECO:0000313" key="3">
    <source>
        <dbReference type="Proteomes" id="UP000712600"/>
    </source>
</evidence>
<gene>
    <name evidence="2" type="ORF">F2Q69_00026875</name>
</gene>
<comment type="caution">
    <text evidence="2">The sequence shown here is derived from an EMBL/GenBank/DDBJ whole genome shotgun (WGS) entry which is preliminary data.</text>
</comment>
<sequence>MTIRLQRKKETNRSGGGGKEIHLAAASRNDEMARVEMTIRLQRKKETNRSGGGGKEIHLAAASRNDEMARVEVCDLREMNER</sequence>
<name>A0A8S9S1Q0_BRACR</name>
<evidence type="ECO:0000313" key="2">
    <source>
        <dbReference type="EMBL" id="KAF3587057.1"/>
    </source>
</evidence>
<organism evidence="2 3">
    <name type="scientific">Brassica cretica</name>
    <name type="common">Mustard</name>
    <dbReference type="NCBI Taxonomy" id="69181"/>
    <lineage>
        <taxon>Eukaryota</taxon>
        <taxon>Viridiplantae</taxon>
        <taxon>Streptophyta</taxon>
        <taxon>Embryophyta</taxon>
        <taxon>Tracheophyta</taxon>
        <taxon>Spermatophyta</taxon>
        <taxon>Magnoliopsida</taxon>
        <taxon>eudicotyledons</taxon>
        <taxon>Gunneridae</taxon>
        <taxon>Pentapetalae</taxon>
        <taxon>rosids</taxon>
        <taxon>malvids</taxon>
        <taxon>Brassicales</taxon>
        <taxon>Brassicaceae</taxon>
        <taxon>Brassiceae</taxon>
        <taxon>Brassica</taxon>
    </lineage>
</organism>
<dbReference type="EMBL" id="QGKX02000088">
    <property type="protein sequence ID" value="KAF3587057.1"/>
    <property type="molecule type" value="Genomic_DNA"/>
</dbReference>
<evidence type="ECO:0000256" key="1">
    <source>
        <dbReference type="SAM" id="MobiDB-lite"/>
    </source>
</evidence>
<accession>A0A8S9S1Q0</accession>
<reference evidence="2" key="1">
    <citation type="submission" date="2019-12" db="EMBL/GenBank/DDBJ databases">
        <title>Genome sequencing and annotation of Brassica cretica.</title>
        <authorList>
            <person name="Studholme D.J."/>
            <person name="Sarris P."/>
        </authorList>
    </citation>
    <scope>NUCLEOTIDE SEQUENCE</scope>
    <source>
        <strain evidence="2">PFS-109/04</strain>
        <tissue evidence="2">Leaf</tissue>
    </source>
</reference>
<dbReference type="AlphaFoldDB" id="A0A8S9S1Q0"/>
<proteinExistence type="predicted"/>
<protein>
    <submittedName>
        <fullName evidence="2">Uncharacterized protein</fullName>
    </submittedName>
</protein>
<dbReference type="Proteomes" id="UP000712600">
    <property type="component" value="Unassembled WGS sequence"/>
</dbReference>
<feature type="region of interest" description="Disordered" evidence="1">
    <location>
        <begin position="1"/>
        <end position="21"/>
    </location>
</feature>